<sequence length="151" mass="17185">MELLKAFKKKKNSEDTNYKVENRHALVSTYDQKDGTVIIEIEAPGLLEGKSKQSPKNGKVYVDILHRGQGLSAKVSVKDVSRRVKTNYFKNVKKLPSPVENFELDKSDWHVKKNKVVLKLLKKSPHESWLQKLQMRGLEQDTSSSSSSDSD</sequence>
<dbReference type="Gene3D" id="2.60.40.790">
    <property type="match status" value="1"/>
</dbReference>
<organism evidence="1 2">
    <name type="scientific">Biomphalaria glabrata</name>
    <name type="common">Bloodfluke planorb</name>
    <name type="synonym">Freshwater snail</name>
    <dbReference type="NCBI Taxonomy" id="6526"/>
    <lineage>
        <taxon>Eukaryota</taxon>
        <taxon>Metazoa</taxon>
        <taxon>Spiralia</taxon>
        <taxon>Lophotrochozoa</taxon>
        <taxon>Mollusca</taxon>
        <taxon>Gastropoda</taxon>
        <taxon>Heterobranchia</taxon>
        <taxon>Euthyneura</taxon>
        <taxon>Panpulmonata</taxon>
        <taxon>Hygrophila</taxon>
        <taxon>Lymnaeoidea</taxon>
        <taxon>Planorbidae</taxon>
        <taxon>Biomphalaria</taxon>
    </lineage>
</organism>
<accession>A0A9W3BLW7</accession>
<dbReference type="AlphaFoldDB" id="A0A9W3BLW7"/>
<evidence type="ECO:0000313" key="2">
    <source>
        <dbReference type="RefSeq" id="XP_055900414.1"/>
    </source>
</evidence>
<gene>
    <name evidence="2 3" type="primary">LOC106052620</name>
</gene>
<dbReference type="OMA" id="IVNIICY"/>
<dbReference type="InterPro" id="IPR008978">
    <property type="entry name" value="HSP20-like_chaperone"/>
</dbReference>
<protein>
    <submittedName>
        <fullName evidence="2 3">Uncharacterized protein LOC106052620 isoform X1</fullName>
    </submittedName>
</protein>
<dbReference type="RefSeq" id="XP_055900414.1">
    <property type="nucleotide sequence ID" value="XM_056044439.1"/>
</dbReference>
<dbReference type="RefSeq" id="XP_055900415.1">
    <property type="nucleotide sequence ID" value="XM_056044440.1"/>
</dbReference>
<dbReference type="OrthoDB" id="6131143at2759"/>
<name>A0A9W3BLW7_BIOGL</name>
<proteinExistence type="predicted"/>
<evidence type="ECO:0000313" key="3">
    <source>
        <dbReference type="RefSeq" id="XP_055900415.1"/>
    </source>
</evidence>
<keyword evidence="1" id="KW-1185">Reference proteome</keyword>
<evidence type="ECO:0000313" key="1">
    <source>
        <dbReference type="Proteomes" id="UP001165740"/>
    </source>
</evidence>
<reference evidence="2 3" key="1">
    <citation type="submission" date="2025-04" db="UniProtKB">
        <authorList>
            <consortium name="RefSeq"/>
        </authorList>
    </citation>
    <scope>IDENTIFICATION</scope>
</reference>
<dbReference type="Proteomes" id="UP001165740">
    <property type="component" value="Chromosome 10"/>
</dbReference>
<dbReference type="GeneID" id="106052620"/>